<dbReference type="OrthoDB" id="5554229at2759"/>
<reference evidence="2" key="1">
    <citation type="submission" date="2023-05" db="EMBL/GenBank/DDBJ databases">
        <title>Genome and transcriptome analyses reveal genes involved in the formation of fine ridges on petal epidermal cells in Hibiscus trionum.</title>
        <authorList>
            <person name="Koshimizu S."/>
            <person name="Masuda S."/>
            <person name="Ishii T."/>
            <person name="Shirasu K."/>
            <person name="Hoshino A."/>
            <person name="Arita M."/>
        </authorList>
    </citation>
    <scope>NUCLEOTIDE SEQUENCE</scope>
    <source>
        <strain evidence="2">Hamamatsu line</strain>
    </source>
</reference>
<keyword evidence="3" id="KW-1185">Reference proteome</keyword>
<evidence type="ECO:0000259" key="1">
    <source>
        <dbReference type="Pfam" id="PF24626"/>
    </source>
</evidence>
<dbReference type="PANTHER" id="PTHR46148:SF52">
    <property type="entry name" value="OS04G0603800 PROTEIN"/>
    <property type="match status" value="1"/>
</dbReference>
<dbReference type="AlphaFoldDB" id="A0A9W7H2L2"/>
<accession>A0A9W7H2L2</accession>
<dbReference type="PANTHER" id="PTHR46148">
    <property type="entry name" value="CHROMO DOMAIN-CONTAINING PROTEIN"/>
    <property type="match status" value="1"/>
</dbReference>
<dbReference type="Pfam" id="PF24626">
    <property type="entry name" value="SH3_Tf2-1"/>
    <property type="match status" value="1"/>
</dbReference>
<gene>
    <name evidence="2" type="ORF">HRI_000659300</name>
</gene>
<sequence length="128" mass="15291">MKNQCDKKRVECEFRVREWVYLKLQLYRQQSVKNKSCQKLAPKFGPFMIKSKMGKVSYELQLPDQFRIHLVFHVSQLKKHIGDVEFQTELSIIGATEQSQKCLWSSFPEYATWKVLHHLKLQFPNFDP</sequence>
<dbReference type="EMBL" id="BSYR01000007">
    <property type="protein sequence ID" value="GMI69900.1"/>
    <property type="molecule type" value="Genomic_DNA"/>
</dbReference>
<feature type="domain" description="Tf2-1-like SH3-like" evidence="1">
    <location>
        <begin position="18"/>
        <end position="80"/>
    </location>
</feature>
<comment type="caution">
    <text evidence="2">The sequence shown here is derived from an EMBL/GenBank/DDBJ whole genome shotgun (WGS) entry which is preliminary data.</text>
</comment>
<proteinExistence type="predicted"/>
<organism evidence="2 3">
    <name type="scientific">Hibiscus trionum</name>
    <name type="common">Flower of an hour</name>
    <dbReference type="NCBI Taxonomy" id="183268"/>
    <lineage>
        <taxon>Eukaryota</taxon>
        <taxon>Viridiplantae</taxon>
        <taxon>Streptophyta</taxon>
        <taxon>Embryophyta</taxon>
        <taxon>Tracheophyta</taxon>
        <taxon>Spermatophyta</taxon>
        <taxon>Magnoliopsida</taxon>
        <taxon>eudicotyledons</taxon>
        <taxon>Gunneridae</taxon>
        <taxon>Pentapetalae</taxon>
        <taxon>rosids</taxon>
        <taxon>malvids</taxon>
        <taxon>Malvales</taxon>
        <taxon>Malvaceae</taxon>
        <taxon>Malvoideae</taxon>
        <taxon>Hibiscus</taxon>
    </lineage>
</organism>
<protein>
    <recommendedName>
        <fullName evidence="1">Tf2-1-like SH3-like domain-containing protein</fullName>
    </recommendedName>
</protein>
<name>A0A9W7H2L2_HIBTR</name>
<evidence type="ECO:0000313" key="2">
    <source>
        <dbReference type="EMBL" id="GMI69900.1"/>
    </source>
</evidence>
<evidence type="ECO:0000313" key="3">
    <source>
        <dbReference type="Proteomes" id="UP001165190"/>
    </source>
</evidence>
<dbReference type="Proteomes" id="UP001165190">
    <property type="component" value="Unassembled WGS sequence"/>
</dbReference>
<dbReference type="InterPro" id="IPR056924">
    <property type="entry name" value="SH3_Tf2-1"/>
</dbReference>